<dbReference type="EMBL" id="UYRV01008285">
    <property type="protein sequence ID" value="VDK55400.1"/>
    <property type="molecule type" value="Genomic_DNA"/>
</dbReference>
<feature type="transmembrane region" description="Helical" evidence="5">
    <location>
        <begin position="30"/>
        <end position="49"/>
    </location>
</feature>
<dbReference type="InterPro" id="IPR051784">
    <property type="entry name" value="Nod_factor_ABC_transporter"/>
</dbReference>
<dbReference type="Proteomes" id="UP000271889">
    <property type="component" value="Unassembled WGS sequence"/>
</dbReference>
<evidence type="ECO:0000259" key="6">
    <source>
        <dbReference type="Pfam" id="PF01061"/>
    </source>
</evidence>
<name>A0A3P6RL48_CYLGO</name>
<feature type="non-terminal residue" evidence="7">
    <location>
        <position position="219"/>
    </location>
</feature>
<dbReference type="PANTHER" id="PTHR43229:SF3">
    <property type="entry name" value="ABC-TYPE MULTIDRUG TRANSPORT SYSTEM, PERMEASE COMPONENT"/>
    <property type="match status" value="1"/>
</dbReference>
<evidence type="ECO:0000313" key="7">
    <source>
        <dbReference type="EMBL" id="VDK55400.1"/>
    </source>
</evidence>
<keyword evidence="3 5" id="KW-1133">Transmembrane helix</keyword>
<evidence type="ECO:0000256" key="4">
    <source>
        <dbReference type="ARBA" id="ARBA00023136"/>
    </source>
</evidence>
<dbReference type="GO" id="GO:0043190">
    <property type="term" value="C:ATP-binding cassette (ABC) transporter complex"/>
    <property type="evidence" value="ECO:0007669"/>
    <property type="project" value="InterPro"/>
</dbReference>
<gene>
    <name evidence="7" type="ORF">CGOC_LOCUS3307</name>
</gene>
<dbReference type="Pfam" id="PF01061">
    <property type="entry name" value="ABC2_membrane"/>
    <property type="match status" value="1"/>
</dbReference>
<evidence type="ECO:0000256" key="3">
    <source>
        <dbReference type="ARBA" id="ARBA00022989"/>
    </source>
</evidence>
<feature type="transmembrane region" description="Helical" evidence="5">
    <location>
        <begin position="55"/>
        <end position="77"/>
    </location>
</feature>
<protein>
    <recommendedName>
        <fullName evidence="6">ABC-2 type transporter transmembrane domain-containing protein</fullName>
    </recommendedName>
</protein>
<reference evidence="7 8" key="1">
    <citation type="submission" date="2018-11" db="EMBL/GenBank/DDBJ databases">
        <authorList>
            <consortium name="Pathogen Informatics"/>
        </authorList>
    </citation>
    <scope>NUCLEOTIDE SEQUENCE [LARGE SCALE GENOMIC DNA]</scope>
</reference>
<dbReference type="AlphaFoldDB" id="A0A3P6RL48"/>
<comment type="subcellular location">
    <subcellularLocation>
        <location evidence="1">Membrane</location>
        <topology evidence="1">Multi-pass membrane protein</topology>
    </subcellularLocation>
</comment>
<keyword evidence="2 5" id="KW-0812">Transmembrane</keyword>
<evidence type="ECO:0000256" key="1">
    <source>
        <dbReference type="ARBA" id="ARBA00004141"/>
    </source>
</evidence>
<organism evidence="7 8">
    <name type="scientific">Cylicostephanus goldi</name>
    <name type="common">Nematode worm</name>
    <dbReference type="NCBI Taxonomy" id="71465"/>
    <lineage>
        <taxon>Eukaryota</taxon>
        <taxon>Metazoa</taxon>
        <taxon>Ecdysozoa</taxon>
        <taxon>Nematoda</taxon>
        <taxon>Chromadorea</taxon>
        <taxon>Rhabditida</taxon>
        <taxon>Rhabditina</taxon>
        <taxon>Rhabditomorpha</taxon>
        <taxon>Strongyloidea</taxon>
        <taxon>Strongylidae</taxon>
        <taxon>Cylicostephanus</taxon>
    </lineage>
</organism>
<dbReference type="PANTHER" id="PTHR43229">
    <property type="entry name" value="NODULATION PROTEIN J"/>
    <property type="match status" value="1"/>
</dbReference>
<feature type="transmembrane region" description="Helical" evidence="5">
    <location>
        <begin position="98"/>
        <end position="124"/>
    </location>
</feature>
<dbReference type="InterPro" id="IPR000412">
    <property type="entry name" value="ABC_2_transport"/>
</dbReference>
<proteinExistence type="predicted"/>
<evidence type="ECO:0000313" key="8">
    <source>
        <dbReference type="Proteomes" id="UP000271889"/>
    </source>
</evidence>
<dbReference type="PIRSF" id="PIRSF006648">
    <property type="entry name" value="DrrB"/>
    <property type="match status" value="1"/>
</dbReference>
<feature type="transmembrane region" description="Helical" evidence="5">
    <location>
        <begin position="136"/>
        <end position="158"/>
    </location>
</feature>
<keyword evidence="4 5" id="KW-0472">Membrane</keyword>
<keyword evidence="8" id="KW-1185">Reference proteome</keyword>
<evidence type="ECO:0000256" key="5">
    <source>
        <dbReference type="SAM" id="Phobius"/>
    </source>
</evidence>
<sequence>MKQTIILVWYHLLSLWNWRSVYLGRIIDPLAYYVFLIAGISGMILGGRQQRYVELAFTGIMCLLTFRSFTGAMVDVANDRKWGVFAIFTMQGGRIGTYIRSLLIVSCLVFAAQLGVLTAVAIAIPGLPCPVSDFGAVLAQLGISHLVLVGWACFGIAIGAKVDNYATRDMLTTLVALPVVLSAPLFYEQARAPHYLQIIASLNPLTYNVGWIRNFGMNS</sequence>
<feature type="domain" description="ABC-2 type transporter transmembrane" evidence="6">
    <location>
        <begin position="3"/>
        <end position="213"/>
    </location>
</feature>
<dbReference type="GO" id="GO:0140359">
    <property type="term" value="F:ABC-type transporter activity"/>
    <property type="evidence" value="ECO:0007669"/>
    <property type="project" value="InterPro"/>
</dbReference>
<evidence type="ECO:0000256" key="2">
    <source>
        <dbReference type="ARBA" id="ARBA00022692"/>
    </source>
</evidence>
<dbReference type="InterPro" id="IPR013525">
    <property type="entry name" value="ABC2_TM"/>
</dbReference>
<accession>A0A3P6RL48</accession>